<feature type="domain" description="Pyruvate ferredoxin oxidoreductase beta subunit C-terminal" evidence="3">
    <location>
        <begin position="197"/>
        <end position="255"/>
    </location>
</feature>
<dbReference type="InterPro" id="IPR032686">
    <property type="entry name" value="PFO_beta_C"/>
</dbReference>
<dbReference type="PANTHER" id="PTHR48084:SF4">
    <property type="entry name" value="2-OXOGLUTARATE OXIDOREDUCTASE SUBUNIT KORB"/>
    <property type="match status" value="1"/>
</dbReference>
<evidence type="ECO:0000259" key="3">
    <source>
        <dbReference type="Pfam" id="PF12367"/>
    </source>
</evidence>
<dbReference type="InterPro" id="IPR051457">
    <property type="entry name" value="2-oxoacid:Fd_oxidoreductase"/>
</dbReference>
<dbReference type="InterPro" id="IPR011766">
    <property type="entry name" value="TPP_enzyme_TPP-bd"/>
</dbReference>
<name>A0A1F4T7T1_UNCSA</name>
<dbReference type="Pfam" id="PF12367">
    <property type="entry name" value="PFO_beta_C"/>
    <property type="match status" value="1"/>
</dbReference>
<reference evidence="4 5" key="1">
    <citation type="journal article" date="2016" name="Nat. Commun.">
        <title>Thousands of microbial genomes shed light on interconnected biogeochemical processes in an aquifer system.</title>
        <authorList>
            <person name="Anantharaman K."/>
            <person name="Brown C.T."/>
            <person name="Hug L.A."/>
            <person name="Sharon I."/>
            <person name="Castelle C.J."/>
            <person name="Probst A.J."/>
            <person name="Thomas B.C."/>
            <person name="Singh A."/>
            <person name="Wilkins M.J."/>
            <person name="Karaoz U."/>
            <person name="Brodie E.L."/>
            <person name="Williams K.H."/>
            <person name="Hubbard S.S."/>
            <person name="Banfield J.F."/>
        </authorList>
    </citation>
    <scope>NUCLEOTIDE SEQUENCE [LARGE SCALE GENOMIC DNA]</scope>
</reference>
<dbReference type="PANTHER" id="PTHR48084">
    <property type="entry name" value="2-OXOGLUTARATE OXIDOREDUCTASE SUBUNIT KORB-RELATED"/>
    <property type="match status" value="1"/>
</dbReference>
<dbReference type="CDD" id="cd03375">
    <property type="entry name" value="TPP_OGFOR"/>
    <property type="match status" value="1"/>
</dbReference>
<keyword evidence="1" id="KW-0560">Oxidoreductase</keyword>
<evidence type="ECO:0000259" key="2">
    <source>
        <dbReference type="Pfam" id="PF02775"/>
    </source>
</evidence>
<sequence length="277" mass="30978">MNEGQTPILWCPGCGNFAVLNVMREVLTELQAEGVPLEQVVLAAGIGQHAKIVDYLKVNSFYALHGRAVAAAEGIKLANPRLKVIVFVGDGDSYGEGLEHLIFAAKRNIDLTVVVHNNRVYALTTGQYTPTSPLGYKGRSTPEGTHEHPLNPLELLLAAGATYLARGYNAKTEQLKLLLKEAILHPGFALIDLLQVCVTFYNQYDHYNQRGYELTGHNHADYNEALSKIKEWDYNSDARIALGKFYQVERPTFDSFFRGDNKVDREPVIKKLFERMV</sequence>
<protein>
    <submittedName>
        <fullName evidence="4">2-oxoglutarate synthase</fullName>
    </submittedName>
</protein>
<feature type="domain" description="Thiamine pyrophosphate enzyme TPP-binding" evidence="2">
    <location>
        <begin position="50"/>
        <end position="192"/>
    </location>
</feature>
<dbReference type="Gene3D" id="3.40.50.970">
    <property type="match status" value="1"/>
</dbReference>
<gene>
    <name evidence="4" type="ORF">A3K49_07120</name>
</gene>
<evidence type="ECO:0000313" key="5">
    <source>
        <dbReference type="Proteomes" id="UP000178602"/>
    </source>
</evidence>
<comment type="caution">
    <text evidence="4">The sequence shown here is derived from an EMBL/GenBank/DDBJ whole genome shotgun (WGS) entry which is preliminary data.</text>
</comment>
<dbReference type="GO" id="GO:0016625">
    <property type="term" value="F:oxidoreductase activity, acting on the aldehyde or oxo group of donors, iron-sulfur protein as acceptor"/>
    <property type="evidence" value="ECO:0007669"/>
    <property type="project" value="UniProtKB-ARBA"/>
</dbReference>
<dbReference type="InterPro" id="IPR029061">
    <property type="entry name" value="THDP-binding"/>
</dbReference>
<dbReference type="AlphaFoldDB" id="A0A1F4T7T1"/>
<evidence type="ECO:0000256" key="1">
    <source>
        <dbReference type="ARBA" id="ARBA00023002"/>
    </source>
</evidence>
<accession>A0A1F4T7T1</accession>
<organism evidence="4 5">
    <name type="scientific">candidate division WOR-1 bacterium RIFOXYC12_FULL_54_18</name>
    <dbReference type="NCBI Taxonomy" id="1802584"/>
    <lineage>
        <taxon>Bacteria</taxon>
        <taxon>Bacillati</taxon>
        <taxon>Saganbacteria</taxon>
    </lineage>
</organism>
<evidence type="ECO:0000313" key="4">
    <source>
        <dbReference type="EMBL" id="OGC28706.1"/>
    </source>
</evidence>
<dbReference type="Pfam" id="PF02775">
    <property type="entry name" value="TPP_enzyme_C"/>
    <property type="match status" value="1"/>
</dbReference>
<dbReference type="GO" id="GO:0030976">
    <property type="term" value="F:thiamine pyrophosphate binding"/>
    <property type="evidence" value="ECO:0007669"/>
    <property type="project" value="InterPro"/>
</dbReference>
<dbReference type="Proteomes" id="UP000178602">
    <property type="component" value="Unassembled WGS sequence"/>
</dbReference>
<dbReference type="GO" id="GO:0045333">
    <property type="term" value="P:cellular respiration"/>
    <property type="evidence" value="ECO:0007669"/>
    <property type="project" value="UniProtKB-ARBA"/>
</dbReference>
<dbReference type="SUPFAM" id="SSF52518">
    <property type="entry name" value="Thiamin diphosphate-binding fold (THDP-binding)"/>
    <property type="match status" value="1"/>
</dbReference>
<proteinExistence type="predicted"/>
<dbReference type="EMBL" id="MEUG01000001">
    <property type="protein sequence ID" value="OGC28706.1"/>
    <property type="molecule type" value="Genomic_DNA"/>
</dbReference>